<reference evidence="1 2" key="1">
    <citation type="submission" date="2019-09" db="EMBL/GenBank/DDBJ databases">
        <title>Hybrid Assembly of the complete Genome of the Deep-Sea Bacterium Moritella marina from long Nanopore and Illumina reads.</title>
        <authorList>
            <person name="Magin S."/>
            <person name="Georgoulis A."/>
            <person name="Papadimitriou K."/>
            <person name="Iliakis G."/>
            <person name="Vorgias C.E."/>
        </authorList>
    </citation>
    <scope>NUCLEOTIDE SEQUENCE [LARGE SCALE GENOMIC DNA]</scope>
    <source>
        <strain evidence="1 2">MP-1</strain>
    </source>
</reference>
<dbReference type="AlphaFoldDB" id="A0A5J6WTG6"/>
<organism evidence="1 2">
    <name type="scientific">Moritella marina ATCC 15381</name>
    <dbReference type="NCBI Taxonomy" id="1202962"/>
    <lineage>
        <taxon>Bacteria</taxon>
        <taxon>Pseudomonadati</taxon>
        <taxon>Pseudomonadota</taxon>
        <taxon>Gammaproteobacteria</taxon>
        <taxon>Alteromonadales</taxon>
        <taxon>Moritellaceae</taxon>
        <taxon>Moritella</taxon>
    </lineage>
</organism>
<dbReference type="OrthoDB" id="6269873at2"/>
<evidence type="ECO:0000313" key="1">
    <source>
        <dbReference type="EMBL" id="QFI40255.1"/>
    </source>
</evidence>
<evidence type="ECO:0000313" key="2">
    <source>
        <dbReference type="Proteomes" id="UP000327424"/>
    </source>
</evidence>
<protein>
    <submittedName>
        <fullName evidence="1">Uncharacterized protein</fullName>
    </submittedName>
</protein>
<proteinExistence type="predicted"/>
<name>A0A5J6WTG6_MORMI</name>
<dbReference type="EMBL" id="CP044399">
    <property type="protein sequence ID" value="QFI40255.1"/>
    <property type="molecule type" value="Genomic_DNA"/>
</dbReference>
<sequence>MVVSVASAFSSTASAGFDEKIAASFAAKYQVCALKLKDTPGYRLKALGLKAKSDEIGRDKIGGGDYIESFIKEKKKAWTLSLKKCKKFADNV</sequence>
<keyword evidence="2" id="KW-1185">Reference proteome</keyword>
<accession>A0A5J6WTG6</accession>
<gene>
    <name evidence="1" type="ORF">FR932_09435</name>
</gene>
<dbReference type="Proteomes" id="UP000327424">
    <property type="component" value="Chromosome"/>
</dbReference>
<dbReference type="KEGG" id="mmaa:FR932_09435"/>